<feature type="transmembrane region" description="Helical" evidence="12">
    <location>
        <begin position="418"/>
        <end position="439"/>
    </location>
</feature>
<comment type="subcellular location">
    <subcellularLocation>
        <location evidence="1">Cell membrane</location>
        <topology evidence="1">Multi-pass membrane protein</topology>
    </subcellularLocation>
</comment>
<evidence type="ECO:0000256" key="4">
    <source>
        <dbReference type="ARBA" id="ARBA00022475"/>
    </source>
</evidence>
<keyword evidence="10" id="KW-0739">Sodium transport</keyword>
<evidence type="ECO:0000256" key="8">
    <source>
        <dbReference type="ARBA" id="ARBA00023065"/>
    </source>
</evidence>
<comment type="caution">
    <text evidence="13">The sequence shown here is derived from an EMBL/GenBank/DDBJ whole genome shotgun (WGS) entry which is preliminary data.</text>
</comment>
<feature type="non-terminal residue" evidence="13">
    <location>
        <position position="544"/>
    </location>
</feature>
<evidence type="ECO:0000256" key="9">
    <source>
        <dbReference type="ARBA" id="ARBA00023136"/>
    </source>
</evidence>
<feature type="transmembrane region" description="Helical" evidence="12">
    <location>
        <begin position="175"/>
        <end position="198"/>
    </location>
</feature>
<evidence type="ECO:0000313" key="14">
    <source>
        <dbReference type="Proteomes" id="UP001233999"/>
    </source>
</evidence>
<dbReference type="PANTHER" id="PTHR42985">
    <property type="entry name" value="SODIUM-COUPLED MONOCARBOXYLATE TRANSPORTER"/>
    <property type="match status" value="1"/>
</dbReference>
<dbReference type="InterPro" id="IPR001734">
    <property type="entry name" value="Na/solute_symporter"/>
</dbReference>
<feature type="transmembrane region" description="Helical" evidence="12">
    <location>
        <begin position="226"/>
        <end position="249"/>
    </location>
</feature>
<reference evidence="13" key="2">
    <citation type="submission" date="2023-05" db="EMBL/GenBank/DDBJ databases">
        <authorList>
            <person name="Fouks B."/>
        </authorList>
    </citation>
    <scope>NUCLEOTIDE SEQUENCE</scope>
    <source>
        <strain evidence="13">Stay&amp;Tobe</strain>
        <tissue evidence="13">Testes</tissue>
    </source>
</reference>
<feature type="transmembrane region" description="Helical" evidence="12">
    <location>
        <begin position="286"/>
        <end position="307"/>
    </location>
</feature>
<accession>A0AAD7ZAD1</accession>
<dbReference type="GO" id="GO:0015293">
    <property type="term" value="F:symporter activity"/>
    <property type="evidence" value="ECO:0007669"/>
    <property type="project" value="TreeGrafter"/>
</dbReference>
<evidence type="ECO:0000256" key="6">
    <source>
        <dbReference type="ARBA" id="ARBA00022989"/>
    </source>
</evidence>
<evidence type="ECO:0000256" key="3">
    <source>
        <dbReference type="ARBA" id="ARBA00022448"/>
    </source>
</evidence>
<evidence type="ECO:0000256" key="5">
    <source>
        <dbReference type="ARBA" id="ARBA00022692"/>
    </source>
</evidence>
<feature type="transmembrane region" description="Helical" evidence="12">
    <location>
        <begin position="30"/>
        <end position="49"/>
    </location>
</feature>
<keyword evidence="7" id="KW-0915">Sodium</keyword>
<keyword evidence="5 12" id="KW-0812">Transmembrane</keyword>
<dbReference type="EMBL" id="JASPKZ010009714">
    <property type="protein sequence ID" value="KAJ9576542.1"/>
    <property type="molecule type" value="Genomic_DNA"/>
</dbReference>
<organism evidence="13 14">
    <name type="scientific">Diploptera punctata</name>
    <name type="common">Pacific beetle cockroach</name>
    <dbReference type="NCBI Taxonomy" id="6984"/>
    <lineage>
        <taxon>Eukaryota</taxon>
        <taxon>Metazoa</taxon>
        <taxon>Ecdysozoa</taxon>
        <taxon>Arthropoda</taxon>
        <taxon>Hexapoda</taxon>
        <taxon>Insecta</taxon>
        <taxon>Pterygota</taxon>
        <taxon>Neoptera</taxon>
        <taxon>Polyneoptera</taxon>
        <taxon>Dictyoptera</taxon>
        <taxon>Blattodea</taxon>
        <taxon>Blaberoidea</taxon>
        <taxon>Blaberidae</taxon>
        <taxon>Diplopterinae</taxon>
        <taxon>Diploptera</taxon>
    </lineage>
</organism>
<proteinExistence type="inferred from homology"/>
<feature type="transmembrane region" description="Helical" evidence="12">
    <location>
        <begin position="133"/>
        <end position="154"/>
    </location>
</feature>
<dbReference type="Gene3D" id="1.20.1730.10">
    <property type="entry name" value="Sodium/glucose cotransporter"/>
    <property type="match status" value="1"/>
</dbReference>
<dbReference type="Pfam" id="PF00474">
    <property type="entry name" value="SSF"/>
    <property type="match status" value="1"/>
</dbReference>
<protein>
    <recommendedName>
        <fullName evidence="15">Sodium-coupled monocarboxylate transporter 1</fullName>
    </recommendedName>
</protein>
<evidence type="ECO:0000256" key="12">
    <source>
        <dbReference type="SAM" id="Phobius"/>
    </source>
</evidence>
<evidence type="ECO:0000256" key="11">
    <source>
        <dbReference type="RuleBase" id="RU362091"/>
    </source>
</evidence>
<evidence type="ECO:0000256" key="1">
    <source>
        <dbReference type="ARBA" id="ARBA00004651"/>
    </source>
</evidence>
<dbReference type="AlphaFoldDB" id="A0AAD7ZAD1"/>
<evidence type="ECO:0000256" key="7">
    <source>
        <dbReference type="ARBA" id="ARBA00023053"/>
    </source>
</evidence>
<evidence type="ECO:0000256" key="10">
    <source>
        <dbReference type="ARBA" id="ARBA00023201"/>
    </source>
</evidence>
<dbReference type="Proteomes" id="UP001233999">
    <property type="component" value="Unassembled WGS sequence"/>
</dbReference>
<dbReference type="GO" id="GO:0006814">
    <property type="term" value="P:sodium ion transport"/>
    <property type="evidence" value="ECO:0007669"/>
    <property type="project" value="UniProtKB-KW"/>
</dbReference>
<keyword evidence="8" id="KW-0406">Ion transport</keyword>
<dbReference type="InterPro" id="IPR038377">
    <property type="entry name" value="Na/Glc_symporter_sf"/>
</dbReference>
<keyword evidence="3" id="KW-0813">Transport</keyword>
<keyword evidence="6 12" id="KW-1133">Transmembrane helix</keyword>
<evidence type="ECO:0008006" key="15">
    <source>
        <dbReference type="Google" id="ProtNLM"/>
    </source>
</evidence>
<keyword evidence="14" id="KW-1185">Reference proteome</keyword>
<feature type="transmembrane region" description="Helical" evidence="12">
    <location>
        <begin position="313"/>
        <end position="331"/>
    </location>
</feature>
<dbReference type="PANTHER" id="PTHR42985:SF2">
    <property type="entry name" value="SODIUM-DEPENDENT MULTIVITAMIN TRANSPORTER"/>
    <property type="match status" value="1"/>
</dbReference>
<comment type="similarity">
    <text evidence="2 11">Belongs to the sodium:solute symporter (SSF) (TC 2.A.21) family.</text>
</comment>
<sequence length="544" mass="60555">MSSAKIFRDLLNLICFQYLDMRFKSRLVRVIRSLLNLGVTVLTPCVAAADWDWSALLGIHPRPSPSSSVVFKVMGGLKAAITADVVQGLTMIASCLAIIIKGCIDVGGVDEVITISKERGRLDFFNFDLDPTIRVATVSAFFGQLFMSLSIFGCQQNFVQRYCSMSSQREVTKTMLANIPVITVLFSLSWVVGMVIFANYANCDPLSLGYINKIDEILPFYMEDQFMFIPGILGLFMASLFNGALSLAVSNLNSLATVTWEDFISQIPACRDFTDKKQLLSIKIIGCLYGFIIMGISFGVATLSGVIESSMLMTSATSGPLLGVFLLAMLFPCCNWKPYIVTLWITFGSLTIEKEPIELLPLSTSGCTNDSYSPFVMKMLYCKMTLYNYDIFDNSTEDAVPIMSQPELIFSPNYSITYMYYSLFGCFITVFLGVVISLLCDAYDEKLIHPLALKISLLFPGRPRKYVEDKCSGKKCNGINCEILQAREEQKPCDFSKEPSKLHMKPSIMEATELPHSTFSSCLKKTNARFSNKNSISQRILPPD</sequence>
<keyword evidence="9 12" id="KW-0472">Membrane</keyword>
<evidence type="ECO:0000256" key="2">
    <source>
        <dbReference type="ARBA" id="ARBA00006434"/>
    </source>
</evidence>
<dbReference type="GO" id="GO:0005886">
    <property type="term" value="C:plasma membrane"/>
    <property type="evidence" value="ECO:0007669"/>
    <property type="project" value="UniProtKB-SubCell"/>
</dbReference>
<gene>
    <name evidence="13" type="ORF">L9F63_025562</name>
</gene>
<dbReference type="PROSITE" id="PS50283">
    <property type="entry name" value="NA_SOLUT_SYMP_3"/>
    <property type="match status" value="1"/>
</dbReference>
<evidence type="ECO:0000313" key="13">
    <source>
        <dbReference type="EMBL" id="KAJ9576542.1"/>
    </source>
</evidence>
<keyword evidence="4" id="KW-1003">Cell membrane</keyword>
<reference evidence="13" key="1">
    <citation type="journal article" date="2023" name="IScience">
        <title>Live-bearing cockroach genome reveals convergent evolutionary mechanisms linked to viviparity in insects and beyond.</title>
        <authorList>
            <person name="Fouks B."/>
            <person name="Harrison M.C."/>
            <person name="Mikhailova A.A."/>
            <person name="Marchal E."/>
            <person name="English S."/>
            <person name="Carruthers M."/>
            <person name="Jennings E.C."/>
            <person name="Chiamaka E.L."/>
            <person name="Frigard R.A."/>
            <person name="Pippel M."/>
            <person name="Attardo G.M."/>
            <person name="Benoit J.B."/>
            <person name="Bornberg-Bauer E."/>
            <person name="Tobe S.S."/>
        </authorList>
    </citation>
    <scope>NUCLEOTIDE SEQUENCE</scope>
    <source>
        <strain evidence="13">Stay&amp;Tobe</strain>
    </source>
</reference>
<name>A0AAD7ZAD1_DIPPU</name>
<dbReference type="InterPro" id="IPR051163">
    <property type="entry name" value="Sodium:Solute_Symporter_SSF"/>
</dbReference>